<accession>A0AA88KWR4</accession>
<name>A0AA88KWR4_ARTSF</name>
<dbReference type="AlphaFoldDB" id="A0AA88KWR4"/>
<dbReference type="EMBL" id="JAVRJZ010000021">
    <property type="protein sequence ID" value="KAK2704996.1"/>
    <property type="molecule type" value="Genomic_DNA"/>
</dbReference>
<gene>
    <name evidence="1" type="ORF">QYM36_017146</name>
</gene>
<reference evidence="1" key="1">
    <citation type="submission" date="2023-07" db="EMBL/GenBank/DDBJ databases">
        <title>Chromosome-level genome assembly of Artemia franciscana.</title>
        <authorList>
            <person name="Jo E."/>
        </authorList>
    </citation>
    <scope>NUCLEOTIDE SEQUENCE</scope>
    <source>
        <tissue evidence="1">Whole body</tissue>
    </source>
</reference>
<evidence type="ECO:0000313" key="2">
    <source>
        <dbReference type="Proteomes" id="UP001187531"/>
    </source>
</evidence>
<evidence type="ECO:0000313" key="1">
    <source>
        <dbReference type="EMBL" id="KAK2704996.1"/>
    </source>
</evidence>
<organism evidence="1 2">
    <name type="scientific">Artemia franciscana</name>
    <name type="common">Brine shrimp</name>
    <name type="synonym">Artemia sanfranciscana</name>
    <dbReference type="NCBI Taxonomy" id="6661"/>
    <lineage>
        <taxon>Eukaryota</taxon>
        <taxon>Metazoa</taxon>
        <taxon>Ecdysozoa</taxon>
        <taxon>Arthropoda</taxon>
        <taxon>Crustacea</taxon>
        <taxon>Branchiopoda</taxon>
        <taxon>Anostraca</taxon>
        <taxon>Artemiidae</taxon>
        <taxon>Artemia</taxon>
    </lineage>
</organism>
<protein>
    <submittedName>
        <fullName evidence="1">Uncharacterized protein</fullName>
    </submittedName>
</protein>
<dbReference type="Proteomes" id="UP001187531">
    <property type="component" value="Unassembled WGS sequence"/>
</dbReference>
<sequence>MLIRTTTEEIKNTVKGRPHEQSIEQRLEKYAHIAVTSADKIPLILHFILRDSKFEPAIPDPENRELPNNWAWRNGVKNLLYVIKVDGGIRHDTVSFDMILDYPKVFQQLNAELERDWLETYKSETVERRRQRETRKRAVWVPENPPFTDPWNPRPRVPYPVVPDPGIPLPFIPNPDPHGPEILPGPAPFPNPENDGLAGDLLPRRRHDFRRMAGPGNFGGRNFF</sequence>
<keyword evidence="2" id="KW-1185">Reference proteome</keyword>
<proteinExistence type="predicted"/>
<comment type="caution">
    <text evidence="1">The sequence shown here is derived from an EMBL/GenBank/DDBJ whole genome shotgun (WGS) entry which is preliminary data.</text>
</comment>